<dbReference type="AlphaFoldDB" id="A0A9W9B4L7"/>
<reference evidence="1" key="1">
    <citation type="submission" date="2022-08" db="EMBL/GenBank/DDBJ databases">
        <authorList>
            <consortium name="DOE Joint Genome Institute"/>
            <person name="Min B."/>
            <person name="Riley R."/>
            <person name="Sierra-Patev S."/>
            <person name="Naranjo-Ortiz M."/>
            <person name="Looney B."/>
            <person name="Konkel Z."/>
            <person name="Slot J.C."/>
            <person name="Sakamoto Y."/>
            <person name="Steenwyk J.L."/>
            <person name="Rokas A."/>
            <person name="Carro J."/>
            <person name="Camarero S."/>
            <person name="Ferreira P."/>
            <person name="Molpeceres G."/>
            <person name="Ruiz-Duenas F.J."/>
            <person name="Serrano A."/>
            <person name="Henrissat B."/>
            <person name="Drula E."/>
            <person name="Hughes K.W."/>
            <person name="Mata J.L."/>
            <person name="Ishikawa N.K."/>
            <person name="Vargas-Isla R."/>
            <person name="Ushijima S."/>
            <person name="Smith C.A."/>
            <person name="Ahrendt S."/>
            <person name="Andreopoulos W."/>
            <person name="He G."/>
            <person name="Labutti K."/>
            <person name="Lipzen A."/>
            <person name="Ng V."/>
            <person name="Sandor L."/>
            <person name="Barry K."/>
            <person name="Martinez A.T."/>
            <person name="Xiao Y."/>
            <person name="Gibbons J.G."/>
            <person name="Terashima K."/>
            <person name="Hibbett D.S."/>
            <person name="Grigoriev I.V."/>
        </authorList>
    </citation>
    <scope>NUCLEOTIDE SEQUENCE</scope>
    <source>
        <strain evidence="1">Sp2 HRB7682 ss15</strain>
    </source>
</reference>
<comment type="caution">
    <text evidence="1">The sequence shown here is derived from an EMBL/GenBank/DDBJ whole genome shotgun (WGS) entry which is preliminary data.</text>
</comment>
<evidence type="ECO:0000313" key="1">
    <source>
        <dbReference type="EMBL" id="KAJ4495928.1"/>
    </source>
</evidence>
<dbReference type="Proteomes" id="UP001150238">
    <property type="component" value="Unassembled WGS sequence"/>
</dbReference>
<name>A0A9W9B4L7_9AGAR</name>
<accession>A0A9W9B4L7</accession>
<proteinExistence type="predicted"/>
<gene>
    <name evidence="1" type="ORF">C8J55DRAFT_495291</name>
</gene>
<protein>
    <submittedName>
        <fullName evidence="1">Uncharacterized protein</fullName>
    </submittedName>
</protein>
<evidence type="ECO:0000313" key="2">
    <source>
        <dbReference type="Proteomes" id="UP001150238"/>
    </source>
</evidence>
<sequence length="112" mass="12981">MSRQGLDKDRKRVHQITWICRKGIVQCDLVACPIRRSIADDYPVLEVVCSTEPLDSKAQEREGEERRISPLSERSSEKYLFNPPCSGYLVALKFDLWFSMALLYPICKYCGY</sequence>
<reference evidence="1" key="2">
    <citation type="journal article" date="2023" name="Proc. Natl. Acad. Sci. U.S.A.">
        <title>A global phylogenomic analysis of the shiitake genus Lentinula.</title>
        <authorList>
            <person name="Sierra-Patev S."/>
            <person name="Min B."/>
            <person name="Naranjo-Ortiz M."/>
            <person name="Looney B."/>
            <person name="Konkel Z."/>
            <person name="Slot J.C."/>
            <person name="Sakamoto Y."/>
            <person name="Steenwyk J.L."/>
            <person name="Rokas A."/>
            <person name="Carro J."/>
            <person name="Camarero S."/>
            <person name="Ferreira P."/>
            <person name="Molpeceres G."/>
            <person name="Ruiz-Duenas F.J."/>
            <person name="Serrano A."/>
            <person name="Henrissat B."/>
            <person name="Drula E."/>
            <person name="Hughes K.W."/>
            <person name="Mata J.L."/>
            <person name="Ishikawa N.K."/>
            <person name="Vargas-Isla R."/>
            <person name="Ushijima S."/>
            <person name="Smith C.A."/>
            <person name="Donoghue J."/>
            <person name="Ahrendt S."/>
            <person name="Andreopoulos W."/>
            <person name="He G."/>
            <person name="LaButti K."/>
            <person name="Lipzen A."/>
            <person name="Ng V."/>
            <person name="Riley R."/>
            <person name="Sandor L."/>
            <person name="Barry K."/>
            <person name="Martinez A.T."/>
            <person name="Xiao Y."/>
            <person name="Gibbons J.G."/>
            <person name="Terashima K."/>
            <person name="Grigoriev I.V."/>
            <person name="Hibbett D."/>
        </authorList>
    </citation>
    <scope>NUCLEOTIDE SEQUENCE</scope>
    <source>
        <strain evidence="1">Sp2 HRB7682 ss15</strain>
    </source>
</reference>
<dbReference type="EMBL" id="JANVFS010000001">
    <property type="protein sequence ID" value="KAJ4495928.1"/>
    <property type="molecule type" value="Genomic_DNA"/>
</dbReference>
<organism evidence="1 2">
    <name type="scientific">Lentinula lateritia</name>
    <dbReference type="NCBI Taxonomy" id="40482"/>
    <lineage>
        <taxon>Eukaryota</taxon>
        <taxon>Fungi</taxon>
        <taxon>Dikarya</taxon>
        <taxon>Basidiomycota</taxon>
        <taxon>Agaricomycotina</taxon>
        <taxon>Agaricomycetes</taxon>
        <taxon>Agaricomycetidae</taxon>
        <taxon>Agaricales</taxon>
        <taxon>Marasmiineae</taxon>
        <taxon>Omphalotaceae</taxon>
        <taxon>Lentinula</taxon>
    </lineage>
</organism>